<feature type="compositionally biased region" description="Polar residues" evidence="1">
    <location>
        <begin position="61"/>
        <end position="77"/>
    </location>
</feature>
<name>A0AA39YG04_9PEZI</name>
<feature type="compositionally biased region" description="Basic and acidic residues" evidence="1">
    <location>
        <begin position="120"/>
        <end position="133"/>
    </location>
</feature>
<proteinExistence type="predicted"/>
<reference evidence="2" key="1">
    <citation type="submission" date="2023-06" db="EMBL/GenBank/DDBJ databases">
        <title>Multi-omics analyses reveal the molecular pathogenesis toolkit of Lasiodiplodia hormozganensis, a cross-kingdom pathogen.</title>
        <authorList>
            <person name="Felix C."/>
            <person name="Meneses R."/>
            <person name="Goncalves M.F.M."/>
            <person name="Tilleman L."/>
            <person name="Duarte A.S."/>
            <person name="Jorrin-Novo J.V."/>
            <person name="Van De Peer Y."/>
            <person name="Deforce D."/>
            <person name="Van Nieuwerburgh F."/>
            <person name="Esteves A.C."/>
            <person name="Alves A."/>
        </authorList>
    </citation>
    <scope>NUCLEOTIDE SEQUENCE</scope>
    <source>
        <strain evidence="2">CBS 339.90</strain>
    </source>
</reference>
<accession>A0AA39YG04</accession>
<sequence>MNSSHPWKPTPWLRLTEESKAPPKEKKFLVGDACAREGSASSAARPDDSTHHIDTSSSSSMNEEQPSAQTTTPTTDASAMPPKSKHPPPPRRDPYPDASIVAIAGLTPDARANAFANRSPRRDFLPHPRLRPDGRRRRQPQASCSTPPATNTGCAARRK</sequence>
<evidence type="ECO:0000313" key="2">
    <source>
        <dbReference type="EMBL" id="KAK0650817.1"/>
    </source>
</evidence>
<evidence type="ECO:0000256" key="1">
    <source>
        <dbReference type="SAM" id="MobiDB-lite"/>
    </source>
</evidence>
<comment type="caution">
    <text evidence="2">The sequence shown here is derived from an EMBL/GenBank/DDBJ whole genome shotgun (WGS) entry which is preliminary data.</text>
</comment>
<organism evidence="2 3">
    <name type="scientific">Lasiodiplodia hormozganensis</name>
    <dbReference type="NCBI Taxonomy" id="869390"/>
    <lineage>
        <taxon>Eukaryota</taxon>
        <taxon>Fungi</taxon>
        <taxon>Dikarya</taxon>
        <taxon>Ascomycota</taxon>
        <taxon>Pezizomycotina</taxon>
        <taxon>Dothideomycetes</taxon>
        <taxon>Dothideomycetes incertae sedis</taxon>
        <taxon>Botryosphaeriales</taxon>
        <taxon>Botryosphaeriaceae</taxon>
        <taxon>Lasiodiplodia</taxon>
    </lineage>
</organism>
<gene>
    <name evidence="2" type="ORF">DIS24_g6453</name>
</gene>
<feature type="compositionally biased region" description="Basic and acidic residues" evidence="1">
    <location>
        <begin position="45"/>
        <end position="54"/>
    </location>
</feature>
<feature type="compositionally biased region" description="Polar residues" evidence="1">
    <location>
        <begin position="141"/>
        <end position="153"/>
    </location>
</feature>
<keyword evidence="3" id="KW-1185">Reference proteome</keyword>
<protein>
    <submittedName>
        <fullName evidence="2">Uncharacterized protein</fullName>
    </submittedName>
</protein>
<feature type="region of interest" description="Disordered" evidence="1">
    <location>
        <begin position="1"/>
        <end position="159"/>
    </location>
</feature>
<dbReference type="EMBL" id="JAUJDW010000031">
    <property type="protein sequence ID" value="KAK0650817.1"/>
    <property type="molecule type" value="Genomic_DNA"/>
</dbReference>
<dbReference type="AlphaFoldDB" id="A0AA39YG04"/>
<evidence type="ECO:0000313" key="3">
    <source>
        <dbReference type="Proteomes" id="UP001175001"/>
    </source>
</evidence>
<dbReference type="Proteomes" id="UP001175001">
    <property type="component" value="Unassembled WGS sequence"/>
</dbReference>
<feature type="compositionally biased region" description="Basic and acidic residues" evidence="1">
    <location>
        <begin position="15"/>
        <end position="29"/>
    </location>
</feature>